<evidence type="ECO:0000256" key="1">
    <source>
        <dbReference type="SAM" id="SignalP"/>
    </source>
</evidence>
<name>M2R9R1_CERS8</name>
<keyword evidence="3" id="KW-1185">Reference proteome</keyword>
<dbReference type="Proteomes" id="UP000016930">
    <property type="component" value="Unassembled WGS sequence"/>
</dbReference>
<evidence type="ECO:0000313" key="2">
    <source>
        <dbReference type="EMBL" id="EMD35496.1"/>
    </source>
</evidence>
<dbReference type="EMBL" id="KB445800">
    <property type="protein sequence ID" value="EMD35496.1"/>
    <property type="molecule type" value="Genomic_DNA"/>
</dbReference>
<proteinExistence type="predicted"/>
<sequence length="78" mass="8397">MFARTLQTAFVLVLLLGFASAVPRGNGIETDYTTTTVVRTYDAVSNTVAETDTITRTIVVPALTFSTTTITIPTHHGH</sequence>
<dbReference type="HOGENOM" id="CLU_2621801_0_0_1"/>
<gene>
    <name evidence="2" type="ORF">CERSUDRAFT_96612</name>
</gene>
<dbReference type="AlphaFoldDB" id="M2R9R1"/>
<accession>M2R9R1</accession>
<keyword evidence="1" id="KW-0732">Signal</keyword>
<reference evidence="2 3" key="1">
    <citation type="journal article" date="2012" name="Proc. Natl. Acad. Sci. U.S.A.">
        <title>Comparative genomics of Ceriporiopsis subvermispora and Phanerochaete chrysosporium provide insight into selective ligninolysis.</title>
        <authorList>
            <person name="Fernandez-Fueyo E."/>
            <person name="Ruiz-Duenas F.J."/>
            <person name="Ferreira P."/>
            <person name="Floudas D."/>
            <person name="Hibbett D.S."/>
            <person name="Canessa P."/>
            <person name="Larrondo L.F."/>
            <person name="James T.Y."/>
            <person name="Seelenfreund D."/>
            <person name="Lobos S."/>
            <person name="Polanco R."/>
            <person name="Tello M."/>
            <person name="Honda Y."/>
            <person name="Watanabe T."/>
            <person name="Watanabe T."/>
            <person name="Ryu J.S."/>
            <person name="Kubicek C.P."/>
            <person name="Schmoll M."/>
            <person name="Gaskell J."/>
            <person name="Hammel K.E."/>
            <person name="St John F.J."/>
            <person name="Vanden Wymelenberg A."/>
            <person name="Sabat G."/>
            <person name="Splinter BonDurant S."/>
            <person name="Syed K."/>
            <person name="Yadav J.S."/>
            <person name="Doddapaneni H."/>
            <person name="Subramanian V."/>
            <person name="Lavin J.L."/>
            <person name="Oguiza J.A."/>
            <person name="Perez G."/>
            <person name="Pisabarro A.G."/>
            <person name="Ramirez L."/>
            <person name="Santoyo F."/>
            <person name="Master E."/>
            <person name="Coutinho P.M."/>
            <person name="Henrissat B."/>
            <person name="Lombard V."/>
            <person name="Magnuson J.K."/>
            <person name="Kuees U."/>
            <person name="Hori C."/>
            <person name="Igarashi K."/>
            <person name="Samejima M."/>
            <person name="Held B.W."/>
            <person name="Barry K.W."/>
            <person name="LaButti K.M."/>
            <person name="Lapidus A."/>
            <person name="Lindquist E.A."/>
            <person name="Lucas S.M."/>
            <person name="Riley R."/>
            <person name="Salamov A.A."/>
            <person name="Hoffmeister D."/>
            <person name="Schwenk D."/>
            <person name="Hadar Y."/>
            <person name="Yarden O."/>
            <person name="de Vries R.P."/>
            <person name="Wiebenga A."/>
            <person name="Stenlid J."/>
            <person name="Eastwood D."/>
            <person name="Grigoriev I.V."/>
            <person name="Berka R.M."/>
            <person name="Blanchette R.A."/>
            <person name="Kersten P."/>
            <person name="Martinez A.T."/>
            <person name="Vicuna R."/>
            <person name="Cullen D."/>
        </authorList>
    </citation>
    <scope>NUCLEOTIDE SEQUENCE [LARGE SCALE GENOMIC DNA]</scope>
    <source>
        <strain evidence="2 3">B</strain>
    </source>
</reference>
<protein>
    <submittedName>
        <fullName evidence="2">Uncharacterized protein</fullName>
    </submittedName>
</protein>
<evidence type="ECO:0000313" key="3">
    <source>
        <dbReference type="Proteomes" id="UP000016930"/>
    </source>
</evidence>
<feature type="chain" id="PRO_5004023880" evidence="1">
    <location>
        <begin position="22"/>
        <end position="78"/>
    </location>
</feature>
<organism evidence="2 3">
    <name type="scientific">Ceriporiopsis subvermispora (strain B)</name>
    <name type="common">White-rot fungus</name>
    <name type="synonym">Gelatoporia subvermispora</name>
    <dbReference type="NCBI Taxonomy" id="914234"/>
    <lineage>
        <taxon>Eukaryota</taxon>
        <taxon>Fungi</taxon>
        <taxon>Dikarya</taxon>
        <taxon>Basidiomycota</taxon>
        <taxon>Agaricomycotina</taxon>
        <taxon>Agaricomycetes</taxon>
        <taxon>Polyporales</taxon>
        <taxon>Gelatoporiaceae</taxon>
        <taxon>Gelatoporia</taxon>
    </lineage>
</organism>
<feature type="signal peptide" evidence="1">
    <location>
        <begin position="1"/>
        <end position="21"/>
    </location>
</feature>